<comment type="caution">
    <text evidence="7">The sequence shown here is derived from an EMBL/GenBank/DDBJ whole genome shotgun (WGS) entry which is preliminary data.</text>
</comment>
<feature type="domain" description="Peptidase S24/S26A/S26B/S26C" evidence="6">
    <location>
        <begin position="28"/>
        <end position="116"/>
    </location>
</feature>
<reference evidence="7 8" key="1">
    <citation type="submission" date="2017-11" db="EMBL/GenBank/DDBJ databases">
        <title>Reclassification of Bisgaard taxon 5 as Caviibacterium pharyngocola gen. nov., sp. nov.</title>
        <authorList>
            <person name="Christensen H."/>
        </authorList>
    </citation>
    <scope>NUCLEOTIDE SEQUENCE [LARGE SCALE GENOMIC DNA]</scope>
    <source>
        <strain evidence="7 8">7_3</strain>
    </source>
</reference>
<evidence type="ECO:0000313" key="7">
    <source>
        <dbReference type="EMBL" id="PJG83797.1"/>
    </source>
</evidence>
<evidence type="ECO:0000256" key="5">
    <source>
        <dbReference type="ARBA" id="ARBA00023163"/>
    </source>
</evidence>
<evidence type="ECO:0000256" key="1">
    <source>
        <dbReference type="ARBA" id="ARBA00022670"/>
    </source>
</evidence>
<dbReference type="GO" id="GO:0004252">
    <property type="term" value="F:serine-type endopeptidase activity"/>
    <property type="evidence" value="ECO:0007669"/>
    <property type="project" value="InterPro"/>
</dbReference>
<proteinExistence type="predicted"/>
<dbReference type="CDD" id="cd06529">
    <property type="entry name" value="S24_LexA-like"/>
    <property type="match status" value="1"/>
</dbReference>
<keyword evidence="3" id="KW-0805">Transcription regulation</keyword>
<name>A0A2M8RY32_9PAST</name>
<dbReference type="OrthoDB" id="5676324at2"/>
<accession>A0A2M8RY32</accession>
<dbReference type="InterPro" id="IPR019756">
    <property type="entry name" value="Pept_S26A_signal_pept_1_Ser-AS"/>
</dbReference>
<dbReference type="PANTHER" id="PTHR40661:SF3">
    <property type="entry name" value="FELS-1 PROPHAGE TRANSCRIPTIONAL REGULATOR"/>
    <property type="match status" value="1"/>
</dbReference>
<dbReference type="InterPro" id="IPR015927">
    <property type="entry name" value="Peptidase_S24_S26A/B/C"/>
</dbReference>
<dbReference type="AlphaFoldDB" id="A0A2M8RY32"/>
<evidence type="ECO:0000256" key="2">
    <source>
        <dbReference type="ARBA" id="ARBA00022801"/>
    </source>
</evidence>
<evidence type="ECO:0000256" key="3">
    <source>
        <dbReference type="ARBA" id="ARBA00023015"/>
    </source>
</evidence>
<evidence type="ECO:0000259" key="6">
    <source>
        <dbReference type="Pfam" id="PF00717"/>
    </source>
</evidence>
<sequence length="122" mass="13862">MQYVKSIKLHSLKYLLCSFKLLKTRGLKADNLAIFTVDGDSMHPTLKDGEEIIVDRSKTELREGKIFVLNHQGAMWVKKVQLGFNGIELLSGNPAYRPIILNADEANELIIIGQLVRSYRDF</sequence>
<keyword evidence="5" id="KW-0804">Transcription</keyword>
<dbReference type="RefSeq" id="WP_100295764.1">
    <property type="nucleotide sequence ID" value="NZ_PHGZ01000004.1"/>
</dbReference>
<dbReference type="GO" id="GO:0003677">
    <property type="term" value="F:DNA binding"/>
    <property type="evidence" value="ECO:0007669"/>
    <property type="project" value="UniProtKB-KW"/>
</dbReference>
<dbReference type="SUPFAM" id="SSF51306">
    <property type="entry name" value="LexA/Signal peptidase"/>
    <property type="match status" value="1"/>
</dbReference>
<dbReference type="EMBL" id="PHGZ01000004">
    <property type="protein sequence ID" value="PJG83797.1"/>
    <property type="molecule type" value="Genomic_DNA"/>
</dbReference>
<dbReference type="PROSITE" id="PS00501">
    <property type="entry name" value="SPASE_I_1"/>
    <property type="match status" value="1"/>
</dbReference>
<dbReference type="GO" id="GO:0016020">
    <property type="term" value="C:membrane"/>
    <property type="evidence" value="ECO:0007669"/>
    <property type="project" value="InterPro"/>
</dbReference>
<keyword evidence="2" id="KW-0378">Hydrolase</keyword>
<evidence type="ECO:0000313" key="8">
    <source>
        <dbReference type="Proteomes" id="UP000230282"/>
    </source>
</evidence>
<dbReference type="GO" id="GO:0006508">
    <property type="term" value="P:proteolysis"/>
    <property type="evidence" value="ECO:0007669"/>
    <property type="project" value="UniProtKB-KW"/>
</dbReference>
<evidence type="ECO:0000256" key="4">
    <source>
        <dbReference type="ARBA" id="ARBA00023125"/>
    </source>
</evidence>
<keyword evidence="1" id="KW-0645">Protease</keyword>
<keyword evidence="8" id="KW-1185">Reference proteome</keyword>
<dbReference type="InterPro" id="IPR036286">
    <property type="entry name" value="LexA/Signal_pep-like_sf"/>
</dbReference>
<dbReference type="Pfam" id="PF00717">
    <property type="entry name" value="Peptidase_S24"/>
    <property type="match status" value="1"/>
</dbReference>
<keyword evidence="4" id="KW-0238">DNA-binding</keyword>
<protein>
    <recommendedName>
        <fullName evidence="6">Peptidase S24/S26A/S26B/S26C domain-containing protein</fullName>
    </recommendedName>
</protein>
<dbReference type="InterPro" id="IPR039418">
    <property type="entry name" value="LexA-like"/>
</dbReference>
<dbReference type="Gene3D" id="2.10.109.10">
    <property type="entry name" value="Umud Fragment, subunit A"/>
    <property type="match status" value="1"/>
</dbReference>
<gene>
    <name evidence="7" type="ORF">CVP04_01515</name>
</gene>
<organism evidence="7 8">
    <name type="scientific">Caviibacterium pharyngocola</name>
    <dbReference type="NCBI Taxonomy" id="28159"/>
    <lineage>
        <taxon>Bacteria</taxon>
        <taxon>Pseudomonadati</taxon>
        <taxon>Pseudomonadota</taxon>
        <taxon>Gammaproteobacteria</taxon>
        <taxon>Pasteurellales</taxon>
        <taxon>Pasteurellaceae</taxon>
        <taxon>Caviibacterium</taxon>
    </lineage>
</organism>
<dbReference type="Proteomes" id="UP000230282">
    <property type="component" value="Unassembled WGS sequence"/>
</dbReference>
<dbReference type="PANTHER" id="PTHR40661">
    <property type="match status" value="1"/>
</dbReference>